<dbReference type="InterPro" id="IPR036400">
    <property type="entry name" value="Cyt_B5-like_heme/steroid_sf"/>
</dbReference>
<sequence length="502" mass="54593">MARKVTTREILRHDKLDDVWIVVDGEVYDMTEFATEHPGGAEIILKFAGKDATEEYGRVHSPSLIRETLGTKGHVGSLDTSTLTEEWRTANQSNEQSTLAGARGKPALDELFNMDDFEKAAQLTLSKKSWAYIKGGSNDNITRDANSSMLRKIWLRPKVLRNVGTVTARTSLFGCDLEMPVFISPTGAAKAGGAEGELTLARGAGAAGIVHCFATPSSYTHLEVLQETKRHAFFQLYVNKDRSKSEAIVRTIEATGKVKAILVTVDVPVIPKREDDERVKSNEQLQIAGIGLTSEAVKGAVKGDKRGAGLARQVSSFIDPTFTWDDLEWLRSITKIPIVIKGIQCAADAIMAAKMGAQGIVISNHGGRGADTAPPSILVLLELQKHCPEIFGQLEVLIDGGFRRGSDIVKAVCLGASAVGLGRPFLYSLGYGQEGVERVAWILKDEIETAMRLCGMADLMRDAHPDFVNTSSLDFMVPGLKHSYARKVNKPSGWLSSLRSKL</sequence>
<dbReference type="InterPro" id="IPR001199">
    <property type="entry name" value="Cyt_B5-like_heme/steroid-bd"/>
</dbReference>
<comment type="catalytic activity">
    <reaction evidence="12">
        <text>(S)-lactate + 2 Fe(III)-[cytochrome c] = 2 Fe(II)-[cytochrome c] + pyruvate + 2 H(+)</text>
        <dbReference type="Rhea" id="RHEA:19909"/>
        <dbReference type="Rhea" id="RHEA-COMP:10350"/>
        <dbReference type="Rhea" id="RHEA-COMP:14399"/>
        <dbReference type="ChEBI" id="CHEBI:15361"/>
        <dbReference type="ChEBI" id="CHEBI:15378"/>
        <dbReference type="ChEBI" id="CHEBI:16651"/>
        <dbReference type="ChEBI" id="CHEBI:29033"/>
        <dbReference type="ChEBI" id="CHEBI:29034"/>
        <dbReference type="EC" id="1.1.2.3"/>
    </reaction>
    <physiologicalReaction direction="left-to-right" evidence="12">
        <dbReference type="Rhea" id="RHEA:19910"/>
    </physiologicalReaction>
</comment>
<dbReference type="EMBL" id="KZ679135">
    <property type="protein sequence ID" value="PTB74816.1"/>
    <property type="molecule type" value="Genomic_DNA"/>
</dbReference>
<evidence type="ECO:0000256" key="2">
    <source>
        <dbReference type="ARBA" id="ARBA00001970"/>
    </source>
</evidence>
<proteinExistence type="inferred from homology"/>
<dbReference type="EC" id="1.1.2.3" evidence="15"/>
<feature type="domain" description="Cytochrome b5 heme-binding" evidence="17">
    <location>
        <begin position="2"/>
        <end position="79"/>
    </location>
</feature>
<dbReference type="PRINTS" id="PR00363">
    <property type="entry name" value="CYTOCHROMEB5"/>
</dbReference>
<keyword evidence="11" id="KW-0496">Mitochondrion</keyword>
<gene>
    <name evidence="19" type="ORF">M440DRAFT_1432166</name>
</gene>
<evidence type="ECO:0000256" key="6">
    <source>
        <dbReference type="ARBA" id="ARBA00022630"/>
    </source>
</evidence>
<evidence type="ECO:0000256" key="13">
    <source>
        <dbReference type="ARBA" id="ARBA00061137"/>
    </source>
</evidence>
<dbReference type="Gene3D" id="3.10.120.10">
    <property type="entry name" value="Cytochrome b5-like heme/steroid binding domain"/>
    <property type="match status" value="1"/>
</dbReference>
<dbReference type="PANTHER" id="PTHR10578">
    <property type="entry name" value="S -2-HYDROXY-ACID OXIDASE-RELATED"/>
    <property type="match status" value="1"/>
</dbReference>
<dbReference type="GO" id="GO:0004460">
    <property type="term" value="F:L-lactate dehydrogenase (cytochrome) activity"/>
    <property type="evidence" value="ECO:0007669"/>
    <property type="project" value="UniProtKB-EC"/>
</dbReference>
<evidence type="ECO:0000256" key="8">
    <source>
        <dbReference type="ARBA" id="ARBA00022723"/>
    </source>
</evidence>
<dbReference type="GO" id="GO:0046872">
    <property type="term" value="F:metal ion binding"/>
    <property type="evidence" value="ECO:0007669"/>
    <property type="project" value="UniProtKB-KW"/>
</dbReference>
<evidence type="ECO:0000256" key="16">
    <source>
        <dbReference type="ARBA" id="ARBA00068515"/>
    </source>
</evidence>
<accession>A0A2T4BZY8</accession>
<protein>
    <recommendedName>
        <fullName evidence="16">L-lactate dehydrogenase (cytochrome)</fullName>
        <ecNumber evidence="15">1.1.2.3</ecNumber>
    </recommendedName>
</protein>
<evidence type="ECO:0000259" key="18">
    <source>
        <dbReference type="PROSITE" id="PS51349"/>
    </source>
</evidence>
<comment type="subcellular location">
    <subcellularLocation>
        <location evidence="3">Mitochondrion intermembrane space</location>
    </subcellularLocation>
</comment>
<evidence type="ECO:0000256" key="5">
    <source>
        <dbReference type="ARBA" id="ARBA00022617"/>
    </source>
</evidence>
<dbReference type="FunFam" id="3.20.20.70:FF:000062">
    <property type="entry name" value="Cytochrome b2, mitochondrial, putative"/>
    <property type="match status" value="1"/>
</dbReference>
<evidence type="ECO:0000256" key="7">
    <source>
        <dbReference type="ARBA" id="ARBA00022643"/>
    </source>
</evidence>
<evidence type="ECO:0000313" key="20">
    <source>
        <dbReference type="Proteomes" id="UP000240760"/>
    </source>
</evidence>
<evidence type="ECO:0000259" key="17">
    <source>
        <dbReference type="PROSITE" id="PS50255"/>
    </source>
</evidence>
<name>A0A2T4BZY8_TRILO</name>
<reference evidence="19 20" key="1">
    <citation type="submission" date="2016-07" db="EMBL/GenBank/DDBJ databases">
        <title>Multiple horizontal gene transfer events from other fungi enriched the ability of initially mycotrophic Trichoderma (Ascomycota) to feed on dead plant biomass.</title>
        <authorList>
            <consortium name="DOE Joint Genome Institute"/>
            <person name="Aerts A."/>
            <person name="Atanasova L."/>
            <person name="Chenthamara K."/>
            <person name="Zhang J."/>
            <person name="Grujic M."/>
            <person name="Henrissat B."/>
            <person name="Kuo A."/>
            <person name="Salamov A."/>
            <person name="Lipzen A."/>
            <person name="Labutti K."/>
            <person name="Barry K."/>
            <person name="Miao Y."/>
            <person name="Rahimi M.J."/>
            <person name="Shen Q."/>
            <person name="Grigoriev I.V."/>
            <person name="Kubicek C.P."/>
            <person name="Druzhinina I.S."/>
        </authorList>
    </citation>
    <scope>NUCLEOTIDE SEQUENCE [LARGE SCALE GENOMIC DNA]</scope>
    <source>
        <strain evidence="19 20">ATCC 18648</strain>
    </source>
</reference>
<dbReference type="InterPro" id="IPR000262">
    <property type="entry name" value="FMN-dep_DH"/>
</dbReference>
<keyword evidence="9" id="KW-0560">Oxidoreductase</keyword>
<feature type="domain" description="FMN hydroxy acid dehydrogenase" evidence="18">
    <location>
        <begin position="106"/>
        <end position="472"/>
    </location>
</feature>
<evidence type="ECO:0000256" key="14">
    <source>
        <dbReference type="ARBA" id="ARBA00061589"/>
    </source>
</evidence>
<evidence type="ECO:0000313" key="19">
    <source>
        <dbReference type="EMBL" id="PTB74816.1"/>
    </source>
</evidence>
<evidence type="ECO:0000256" key="4">
    <source>
        <dbReference type="ARBA" id="ARBA00011881"/>
    </source>
</evidence>
<comment type="cofactor">
    <cofactor evidence="2">
        <name>heme b</name>
        <dbReference type="ChEBI" id="CHEBI:60344"/>
    </cofactor>
</comment>
<keyword evidence="8" id="KW-0479">Metal-binding</keyword>
<dbReference type="PANTHER" id="PTHR10578:SF104">
    <property type="entry name" value="CYTOCHROME B2, MITOCHONDRIAL-RELATED"/>
    <property type="match status" value="1"/>
</dbReference>
<evidence type="ECO:0000256" key="11">
    <source>
        <dbReference type="ARBA" id="ARBA00023128"/>
    </source>
</evidence>
<dbReference type="InterPro" id="IPR037396">
    <property type="entry name" value="FMN_HAD"/>
</dbReference>
<dbReference type="Gene3D" id="3.20.20.70">
    <property type="entry name" value="Aldolase class I"/>
    <property type="match status" value="1"/>
</dbReference>
<evidence type="ECO:0000256" key="1">
    <source>
        <dbReference type="ARBA" id="ARBA00001917"/>
    </source>
</evidence>
<dbReference type="GO" id="GO:0005758">
    <property type="term" value="C:mitochondrial intermembrane space"/>
    <property type="evidence" value="ECO:0007669"/>
    <property type="project" value="UniProtKB-SubCell"/>
</dbReference>
<dbReference type="OrthoDB" id="1925334at2759"/>
<dbReference type="Pfam" id="PF00173">
    <property type="entry name" value="Cyt-b5"/>
    <property type="match status" value="1"/>
</dbReference>
<dbReference type="Proteomes" id="UP000240760">
    <property type="component" value="Unassembled WGS sequence"/>
</dbReference>
<dbReference type="SMART" id="SM01117">
    <property type="entry name" value="Cyt-b5"/>
    <property type="match status" value="1"/>
</dbReference>
<comment type="cofactor">
    <cofactor evidence="1">
        <name>FMN</name>
        <dbReference type="ChEBI" id="CHEBI:58210"/>
    </cofactor>
</comment>
<evidence type="ECO:0000256" key="9">
    <source>
        <dbReference type="ARBA" id="ARBA00023002"/>
    </source>
</evidence>
<keyword evidence="10" id="KW-0408">Iron</keyword>
<keyword evidence="5" id="KW-0349">Heme</keyword>
<dbReference type="SUPFAM" id="SSF51395">
    <property type="entry name" value="FMN-linked oxidoreductases"/>
    <property type="match status" value="1"/>
</dbReference>
<evidence type="ECO:0000256" key="3">
    <source>
        <dbReference type="ARBA" id="ARBA00004569"/>
    </source>
</evidence>
<evidence type="ECO:0000256" key="12">
    <source>
        <dbReference type="ARBA" id="ARBA00052399"/>
    </source>
</evidence>
<keyword evidence="7" id="KW-0288">FMN</keyword>
<evidence type="ECO:0000256" key="10">
    <source>
        <dbReference type="ARBA" id="ARBA00023004"/>
    </source>
</evidence>
<comment type="subunit">
    <text evidence="4">Homotetramer.</text>
</comment>
<keyword evidence="6" id="KW-0285">Flavoprotein</keyword>
<organism evidence="19 20">
    <name type="scientific">Trichoderma longibrachiatum ATCC 18648</name>
    <dbReference type="NCBI Taxonomy" id="983965"/>
    <lineage>
        <taxon>Eukaryota</taxon>
        <taxon>Fungi</taxon>
        <taxon>Dikarya</taxon>
        <taxon>Ascomycota</taxon>
        <taxon>Pezizomycotina</taxon>
        <taxon>Sordariomycetes</taxon>
        <taxon>Hypocreomycetidae</taxon>
        <taxon>Hypocreales</taxon>
        <taxon>Hypocreaceae</taxon>
        <taxon>Trichoderma</taxon>
    </lineage>
</organism>
<dbReference type="Pfam" id="PF01070">
    <property type="entry name" value="FMN_dh"/>
    <property type="match status" value="1"/>
</dbReference>
<evidence type="ECO:0000256" key="15">
    <source>
        <dbReference type="ARBA" id="ARBA00066458"/>
    </source>
</evidence>
<comment type="similarity">
    <text evidence="13">In the C-terminal section; belongs to the FMN-dependent alpha-hydroxy acid dehydrogenase family.</text>
</comment>
<dbReference type="InterPro" id="IPR013785">
    <property type="entry name" value="Aldolase_TIM"/>
</dbReference>
<dbReference type="PROSITE" id="PS51349">
    <property type="entry name" value="FMN_HYDROXY_ACID_DH_2"/>
    <property type="match status" value="1"/>
</dbReference>
<dbReference type="PROSITE" id="PS50255">
    <property type="entry name" value="CYTOCHROME_B5_2"/>
    <property type="match status" value="1"/>
</dbReference>
<comment type="similarity">
    <text evidence="14">In the N-terminal section; belongs to the cytochrome b5 family.</text>
</comment>
<keyword evidence="20" id="KW-1185">Reference proteome</keyword>
<dbReference type="STRING" id="983965.A0A2T4BZY8"/>
<dbReference type="SUPFAM" id="SSF55856">
    <property type="entry name" value="Cytochrome b5-like heme/steroid binding domain"/>
    <property type="match status" value="1"/>
</dbReference>
<dbReference type="AlphaFoldDB" id="A0A2T4BZY8"/>